<dbReference type="PROSITE" id="PS50950">
    <property type="entry name" value="ZF_THAP"/>
    <property type="match status" value="1"/>
</dbReference>
<evidence type="ECO:0000256" key="2">
    <source>
        <dbReference type="ARBA" id="ARBA00022771"/>
    </source>
</evidence>
<dbReference type="InterPro" id="IPR006612">
    <property type="entry name" value="THAP_Znf"/>
</dbReference>
<feature type="domain" description="THAP-type" evidence="6">
    <location>
        <begin position="1"/>
        <end position="81"/>
    </location>
</feature>
<dbReference type="Proteomes" id="UP000478052">
    <property type="component" value="Unassembled WGS sequence"/>
</dbReference>
<keyword evidence="4 5" id="KW-0238">DNA-binding</keyword>
<dbReference type="GO" id="GO:0008270">
    <property type="term" value="F:zinc ion binding"/>
    <property type="evidence" value="ECO:0007669"/>
    <property type="project" value="UniProtKB-KW"/>
</dbReference>
<evidence type="ECO:0000256" key="5">
    <source>
        <dbReference type="PROSITE-ProRule" id="PRU00309"/>
    </source>
</evidence>
<organism evidence="7 8">
    <name type="scientific">Aphis craccivora</name>
    <name type="common">Cowpea aphid</name>
    <dbReference type="NCBI Taxonomy" id="307492"/>
    <lineage>
        <taxon>Eukaryota</taxon>
        <taxon>Metazoa</taxon>
        <taxon>Ecdysozoa</taxon>
        <taxon>Arthropoda</taxon>
        <taxon>Hexapoda</taxon>
        <taxon>Insecta</taxon>
        <taxon>Pterygota</taxon>
        <taxon>Neoptera</taxon>
        <taxon>Paraneoptera</taxon>
        <taxon>Hemiptera</taxon>
        <taxon>Sternorrhyncha</taxon>
        <taxon>Aphidomorpha</taxon>
        <taxon>Aphidoidea</taxon>
        <taxon>Aphididae</taxon>
        <taxon>Aphidini</taxon>
        <taxon>Aphis</taxon>
        <taxon>Aphis</taxon>
    </lineage>
</organism>
<dbReference type="InterPro" id="IPR038441">
    <property type="entry name" value="THAP_Znf_sf"/>
</dbReference>
<reference evidence="7 8" key="1">
    <citation type="submission" date="2019-08" db="EMBL/GenBank/DDBJ databases">
        <title>Whole genome of Aphis craccivora.</title>
        <authorList>
            <person name="Voronova N.V."/>
            <person name="Shulinski R.S."/>
            <person name="Bandarenka Y.V."/>
            <person name="Zhorov D.G."/>
            <person name="Warner D."/>
        </authorList>
    </citation>
    <scope>NUCLEOTIDE SEQUENCE [LARGE SCALE GENOMIC DNA]</scope>
    <source>
        <strain evidence="7">180601</strain>
        <tissue evidence="7">Whole Body</tissue>
    </source>
</reference>
<keyword evidence="1" id="KW-0479">Metal-binding</keyword>
<dbReference type="SMART" id="SM00692">
    <property type="entry name" value="DM3"/>
    <property type="match status" value="1"/>
</dbReference>
<comment type="caution">
    <text evidence="7">The sequence shown here is derived from an EMBL/GenBank/DDBJ whole genome shotgun (WGS) entry which is preliminary data.</text>
</comment>
<dbReference type="SUPFAM" id="SSF57716">
    <property type="entry name" value="Glucocorticoid receptor-like (DNA-binding domain)"/>
    <property type="match status" value="1"/>
</dbReference>
<dbReference type="Pfam" id="PF05485">
    <property type="entry name" value="THAP"/>
    <property type="match status" value="1"/>
</dbReference>
<evidence type="ECO:0000256" key="1">
    <source>
        <dbReference type="ARBA" id="ARBA00022723"/>
    </source>
</evidence>
<evidence type="ECO:0000313" key="7">
    <source>
        <dbReference type="EMBL" id="KAF0761883.1"/>
    </source>
</evidence>
<dbReference type="OrthoDB" id="5988927at2759"/>
<dbReference type="GO" id="GO:0003677">
    <property type="term" value="F:DNA binding"/>
    <property type="evidence" value="ECO:0007669"/>
    <property type="project" value="UniProtKB-UniRule"/>
</dbReference>
<accession>A0A6G0YVK0</accession>
<dbReference type="EMBL" id="VUJU01002277">
    <property type="protein sequence ID" value="KAF0761883.1"/>
    <property type="molecule type" value="Genomic_DNA"/>
</dbReference>
<dbReference type="Gene3D" id="6.20.210.20">
    <property type="entry name" value="THAP domain"/>
    <property type="match status" value="1"/>
</dbReference>
<keyword evidence="2 5" id="KW-0863">Zinc-finger</keyword>
<name>A0A6G0YVK0_APHCR</name>
<proteinExistence type="predicted"/>
<dbReference type="InterPro" id="IPR052224">
    <property type="entry name" value="THAP_domain_protein"/>
</dbReference>
<evidence type="ECO:0000259" key="6">
    <source>
        <dbReference type="PROSITE" id="PS50950"/>
    </source>
</evidence>
<keyword evidence="8" id="KW-1185">Reference proteome</keyword>
<sequence length="91" mass="10495">MVNKCSLVGCKSLYSKDKVKLHRFPLTNLTILAQWIVFTGKEPDWKPTKSSRLCCNHFIKSDYMVDHQKGVLKPTAIPSIYNRENVPVKFL</sequence>
<keyword evidence="3" id="KW-0862">Zinc</keyword>
<evidence type="ECO:0000256" key="4">
    <source>
        <dbReference type="ARBA" id="ARBA00023125"/>
    </source>
</evidence>
<dbReference type="AlphaFoldDB" id="A0A6G0YVK0"/>
<dbReference type="PANTHER" id="PTHR46927:SF3">
    <property type="entry name" value="THAP-TYPE DOMAIN-CONTAINING PROTEIN"/>
    <property type="match status" value="1"/>
</dbReference>
<evidence type="ECO:0000256" key="3">
    <source>
        <dbReference type="ARBA" id="ARBA00022833"/>
    </source>
</evidence>
<dbReference type="SMART" id="SM00980">
    <property type="entry name" value="THAP"/>
    <property type="match status" value="1"/>
</dbReference>
<protein>
    <submittedName>
        <fullName evidence="7">THAP domain-containing protein 1-like</fullName>
    </submittedName>
</protein>
<gene>
    <name evidence="7" type="ORF">FWK35_00013387</name>
</gene>
<dbReference type="PANTHER" id="PTHR46927">
    <property type="entry name" value="AGAP005574-PA"/>
    <property type="match status" value="1"/>
</dbReference>
<evidence type="ECO:0000313" key="8">
    <source>
        <dbReference type="Proteomes" id="UP000478052"/>
    </source>
</evidence>